<dbReference type="Proteomes" id="UP000186230">
    <property type="component" value="Chromosome"/>
</dbReference>
<name>A0A1L7I3Z0_9FLAO</name>
<dbReference type="STRING" id="1229726.GRFL_1190"/>
<evidence type="ECO:0000313" key="2">
    <source>
        <dbReference type="Proteomes" id="UP000186230"/>
    </source>
</evidence>
<sequence>MKTKISIITVLLVLFVLPGKAQTRKTDLQLVQIQNKIEASINQWHRSAAKADFDAYFNLMTSDAIFIGTDATENWNVEEFKNFSKPYFDKGKAWAFTPIERHVYIDGNKKTAWFDELLDTHMGICRGSGVMKKEDGTWKIQHYVLSIAVPNENVDRLTEMKKDFDANLIQKLTNN</sequence>
<dbReference type="Gene3D" id="3.10.450.50">
    <property type="match status" value="1"/>
</dbReference>
<dbReference type="InterPro" id="IPR032710">
    <property type="entry name" value="NTF2-like_dom_sf"/>
</dbReference>
<dbReference type="KEGG" id="gfl:GRFL_1190"/>
<accession>A0A1L7I3Z0</accession>
<dbReference type="SUPFAM" id="SSF54427">
    <property type="entry name" value="NTF2-like"/>
    <property type="match status" value="1"/>
</dbReference>
<organism evidence="1 2">
    <name type="scientific">Christiangramia flava JLT2011</name>
    <dbReference type="NCBI Taxonomy" id="1229726"/>
    <lineage>
        <taxon>Bacteria</taxon>
        <taxon>Pseudomonadati</taxon>
        <taxon>Bacteroidota</taxon>
        <taxon>Flavobacteriia</taxon>
        <taxon>Flavobacteriales</taxon>
        <taxon>Flavobacteriaceae</taxon>
        <taxon>Christiangramia</taxon>
    </lineage>
</organism>
<proteinExistence type="predicted"/>
<evidence type="ECO:0000313" key="1">
    <source>
        <dbReference type="EMBL" id="APU67914.1"/>
    </source>
</evidence>
<dbReference type="InterPro" id="IPR037401">
    <property type="entry name" value="SnoaL-like"/>
</dbReference>
<dbReference type="Pfam" id="PF13474">
    <property type="entry name" value="SnoaL_3"/>
    <property type="match status" value="1"/>
</dbReference>
<dbReference type="OrthoDB" id="271716at2"/>
<gene>
    <name evidence="1" type="ORF">GRFL_1190</name>
</gene>
<reference evidence="1 2" key="1">
    <citation type="submission" date="2016-07" db="EMBL/GenBank/DDBJ databases">
        <title>Multi-omics approach to identify versatile polysaccharide utilization systems of a marine flavobacterium Gramella flava.</title>
        <authorList>
            <person name="Tang K."/>
        </authorList>
    </citation>
    <scope>NUCLEOTIDE SEQUENCE [LARGE SCALE GENOMIC DNA]</scope>
    <source>
        <strain evidence="1 2">JLT2011</strain>
    </source>
</reference>
<keyword evidence="2" id="KW-1185">Reference proteome</keyword>
<protein>
    <submittedName>
        <fullName evidence="1">Uncharacterized protein</fullName>
    </submittedName>
</protein>
<dbReference type="EMBL" id="CP016359">
    <property type="protein sequence ID" value="APU67914.1"/>
    <property type="molecule type" value="Genomic_DNA"/>
</dbReference>
<dbReference type="AlphaFoldDB" id="A0A1L7I3Z0"/>
<dbReference type="RefSeq" id="WP_083643738.1">
    <property type="nucleotide sequence ID" value="NZ_AMRU01000002.1"/>
</dbReference>